<name>A0A8R1DT34_CAEJA</name>
<dbReference type="GO" id="GO:0003735">
    <property type="term" value="F:structural constituent of ribosome"/>
    <property type="evidence" value="ECO:0007669"/>
    <property type="project" value="TreeGrafter"/>
</dbReference>
<dbReference type="PANTHER" id="PTHR10724">
    <property type="entry name" value="30S RIBOSOMAL PROTEIN S1"/>
    <property type="match status" value="1"/>
</dbReference>
<dbReference type="InterPro" id="IPR032639">
    <property type="entry name" value="Tex_YqgF"/>
</dbReference>
<dbReference type="InterPro" id="IPR012337">
    <property type="entry name" value="RNaseH-like_sf"/>
</dbReference>
<dbReference type="AlphaFoldDB" id="A0A8R1DT34"/>
<dbReference type="InterPro" id="IPR050437">
    <property type="entry name" value="Ribos_protein_bS1-like"/>
</dbReference>
<dbReference type="InterPro" id="IPR010994">
    <property type="entry name" value="RuvA_2-like"/>
</dbReference>
<evidence type="ECO:0000259" key="1">
    <source>
        <dbReference type="Pfam" id="PF16921"/>
    </source>
</evidence>
<evidence type="ECO:0000313" key="3">
    <source>
        <dbReference type="Proteomes" id="UP000005237"/>
    </source>
</evidence>
<evidence type="ECO:0000313" key="2">
    <source>
        <dbReference type="EnsemblMetazoa" id="CJA10030.1"/>
    </source>
</evidence>
<dbReference type="Gene3D" id="3.30.420.140">
    <property type="entry name" value="YqgF/RNase H-like domain"/>
    <property type="match status" value="1"/>
</dbReference>
<organism evidence="2 3">
    <name type="scientific">Caenorhabditis japonica</name>
    <dbReference type="NCBI Taxonomy" id="281687"/>
    <lineage>
        <taxon>Eukaryota</taxon>
        <taxon>Metazoa</taxon>
        <taxon>Ecdysozoa</taxon>
        <taxon>Nematoda</taxon>
        <taxon>Chromadorea</taxon>
        <taxon>Rhabditida</taxon>
        <taxon>Rhabditina</taxon>
        <taxon>Rhabditomorpha</taxon>
        <taxon>Rhabditoidea</taxon>
        <taxon>Rhabditidae</taxon>
        <taxon>Peloderinae</taxon>
        <taxon>Caenorhabditis</taxon>
    </lineage>
</organism>
<proteinExistence type="predicted"/>
<dbReference type="Gene3D" id="1.10.150.310">
    <property type="entry name" value="Tex RuvX-like domain-like"/>
    <property type="match status" value="1"/>
</dbReference>
<keyword evidence="3" id="KW-1185">Reference proteome</keyword>
<protein>
    <submittedName>
        <fullName evidence="2">Tex_YqgF domain-containing protein</fullName>
    </submittedName>
</protein>
<sequence>MIKTAFLKPNGSVISMDQFAIHHQNFDRKGQELIKKWASETEGKDLIFAIGNGSNTYNTQCAVCNLMQNLKTLKKQVDISFCVVPECGASKYSCTTAAQEEFGKEAEIKQISAVSIGRRLIDPMSEYVKIEPQHLGQGQYQLSADEKLLKQKVALVVRDRVSLIGADLNQASKHLLQYICGLNEATAKGIVKYREEHGAFRSREQLKKIKGIGAVAFQQCAGFLTVSNPEEDSERGPPAKRAKTMEEWCPLDGTIVHPDDYKNGRK</sequence>
<reference evidence="3" key="1">
    <citation type="submission" date="2010-08" db="EMBL/GenBank/DDBJ databases">
        <authorList>
            <consortium name="Caenorhabditis japonica Sequencing Consortium"/>
            <person name="Wilson R.K."/>
        </authorList>
    </citation>
    <scope>NUCLEOTIDE SEQUENCE [LARGE SCALE GENOMIC DNA]</scope>
    <source>
        <strain evidence="3">DF5081</strain>
    </source>
</reference>
<feature type="domain" description="Tex protein YqgF-like" evidence="1">
    <location>
        <begin position="2"/>
        <end position="120"/>
    </location>
</feature>
<accession>A0A8R1DT34</accession>
<dbReference type="EnsemblMetazoa" id="CJA10030.1">
    <property type="protein sequence ID" value="CJA10030.1"/>
    <property type="gene ID" value="WBGene00129234"/>
</dbReference>
<dbReference type="Pfam" id="PF12836">
    <property type="entry name" value="HHH_3"/>
    <property type="match status" value="1"/>
</dbReference>
<dbReference type="Pfam" id="PF16921">
    <property type="entry name" value="Tex_YqgF"/>
    <property type="match status" value="1"/>
</dbReference>
<reference evidence="2" key="2">
    <citation type="submission" date="2022-06" db="UniProtKB">
        <authorList>
            <consortium name="EnsemblMetazoa"/>
        </authorList>
    </citation>
    <scope>IDENTIFICATION</scope>
    <source>
        <strain evidence="2">DF5081</strain>
    </source>
</reference>
<dbReference type="GO" id="GO:0006139">
    <property type="term" value="P:nucleobase-containing compound metabolic process"/>
    <property type="evidence" value="ECO:0007669"/>
    <property type="project" value="InterPro"/>
</dbReference>
<dbReference type="GO" id="GO:0003729">
    <property type="term" value="F:mRNA binding"/>
    <property type="evidence" value="ECO:0007669"/>
    <property type="project" value="TreeGrafter"/>
</dbReference>
<dbReference type="SUPFAM" id="SSF47781">
    <property type="entry name" value="RuvA domain 2-like"/>
    <property type="match status" value="1"/>
</dbReference>
<dbReference type="PANTHER" id="PTHR10724:SF10">
    <property type="entry name" value="S1 RNA-BINDING DOMAIN-CONTAINING PROTEIN 1"/>
    <property type="match status" value="1"/>
</dbReference>
<dbReference type="GO" id="GO:0006412">
    <property type="term" value="P:translation"/>
    <property type="evidence" value="ECO:0007669"/>
    <property type="project" value="TreeGrafter"/>
</dbReference>
<dbReference type="Proteomes" id="UP000005237">
    <property type="component" value="Unassembled WGS sequence"/>
</dbReference>
<dbReference type="SUPFAM" id="SSF53098">
    <property type="entry name" value="Ribonuclease H-like"/>
    <property type="match status" value="1"/>
</dbReference>
<dbReference type="InterPro" id="IPR037027">
    <property type="entry name" value="YqgF/RNaseH-like_dom_sf"/>
</dbReference>